<protein>
    <submittedName>
        <fullName evidence="2">Uncharacterized protein</fullName>
    </submittedName>
</protein>
<reference evidence="2" key="7">
    <citation type="journal article" date="2005" name="Science">
        <title>The Transcriptional Landscape of the Mammalian Genome.</title>
        <authorList>
            <consortium name="The FANTOM Consortium"/>
            <consortium name="Riken Genome Exploration Research Group and Genome Science Group (Genome Network Project Core Group)"/>
        </authorList>
    </citation>
    <scope>NUCLEOTIDE SEQUENCE</scope>
    <source>
        <strain evidence="2">C57BL/6J</strain>
        <tissue evidence="2">Adipose</tissue>
    </source>
</reference>
<dbReference type="AGR" id="MGI:1330299"/>
<feature type="compositionally biased region" description="Gly residues" evidence="1">
    <location>
        <begin position="142"/>
        <end position="152"/>
    </location>
</feature>
<evidence type="ECO:0000313" key="2">
    <source>
        <dbReference type="EMBL" id="BAE24334.1"/>
    </source>
</evidence>
<accession>Q3USJ7</accession>
<proteinExistence type="evidence at transcript level"/>
<feature type="compositionally biased region" description="Low complexity" evidence="1">
    <location>
        <begin position="97"/>
        <end position="119"/>
    </location>
</feature>
<dbReference type="AlphaFoldDB" id="Q3USJ7"/>
<reference evidence="2" key="4">
    <citation type="journal article" date="2001" name="Nature">
        <title>Functional annotation of a full-length mouse cDNA collection.</title>
        <authorList>
            <consortium name="The RIKEN Genome Exploration Research Group Phase II Team and the FANTOM Consortium"/>
        </authorList>
    </citation>
    <scope>NUCLEOTIDE SEQUENCE</scope>
    <source>
        <strain evidence="2">C57BL/6J</strain>
        <tissue evidence="2">Adipose</tissue>
    </source>
</reference>
<reference evidence="2" key="8">
    <citation type="journal article" date="2005" name="Science">
        <title>Antisense Transcription in the Mammalian Transcriptome.</title>
        <authorList>
            <consortium name="RIKEN Genome Exploration Research Group and Genome Science Group (Genome Network Project Core Group) and the FANTOM Consortium"/>
        </authorList>
    </citation>
    <scope>NUCLEOTIDE SEQUENCE</scope>
    <source>
        <strain evidence="2">C57BL/6J</strain>
        <tissue evidence="2">Adipose</tissue>
    </source>
</reference>
<feature type="region of interest" description="Disordered" evidence="1">
    <location>
        <begin position="61"/>
        <end position="171"/>
    </location>
</feature>
<reference evidence="2" key="3">
    <citation type="journal article" date="2000" name="Genome Res.">
        <title>RIKEN integrated sequence analysis (RISA) system--384-format sequencing pipeline with 384 multicapillary sequencer.</title>
        <authorList>
            <person name="Shibata K."/>
            <person name="Itoh M."/>
            <person name="Aizawa K."/>
            <person name="Nagaoka S."/>
            <person name="Sasaki N."/>
            <person name="Carninci P."/>
            <person name="Konno H."/>
            <person name="Akiyama J."/>
            <person name="Nishi K."/>
            <person name="Kitsunai T."/>
            <person name="Tashiro H."/>
            <person name="Itoh M."/>
            <person name="Sumi N."/>
            <person name="Ishii Y."/>
            <person name="Nakamura S."/>
            <person name="Hazama M."/>
            <person name="Nishine T."/>
            <person name="Harada A."/>
            <person name="Yamamoto R."/>
            <person name="Matsumoto H."/>
            <person name="Sakaguchi S."/>
            <person name="Ikegami T."/>
            <person name="Kashiwagi K."/>
            <person name="Fujiwake S."/>
            <person name="Inoue K."/>
            <person name="Togawa Y."/>
            <person name="Izawa M."/>
            <person name="Ohara E."/>
            <person name="Watahiki M."/>
            <person name="Yoneda Y."/>
            <person name="Ishikawa T."/>
            <person name="Ozawa K."/>
            <person name="Tanaka T."/>
            <person name="Matsuura S."/>
            <person name="Kawai J."/>
            <person name="Okazaki Y."/>
            <person name="Muramatsu M."/>
            <person name="Inoue Y."/>
            <person name="Kira A."/>
            <person name="Hayashizaki Y."/>
        </authorList>
    </citation>
    <scope>NUCLEOTIDE SEQUENCE</scope>
    <source>
        <strain evidence="2">C57BL/6J</strain>
        <tissue evidence="2">Adipose</tissue>
    </source>
</reference>
<dbReference type="EMBL" id="AK140323">
    <property type="protein sequence ID" value="BAE24334.1"/>
    <property type="molecule type" value="mRNA"/>
</dbReference>
<reference evidence="2" key="1">
    <citation type="journal article" date="1999" name="Methods Enzymol.">
        <title>High-efficiency full-length cDNA cloning.</title>
        <authorList>
            <person name="Carninci P."/>
            <person name="Hayashizaki Y."/>
        </authorList>
    </citation>
    <scope>NUCLEOTIDE SEQUENCE</scope>
    <source>
        <strain evidence="2">C57BL/6J</strain>
        <tissue evidence="2">Adipose</tissue>
    </source>
</reference>
<evidence type="ECO:0000256" key="1">
    <source>
        <dbReference type="SAM" id="MobiDB-lite"/>
    </source>
</evidence>
<reference evidence="2" key="2">
    <citation type="journal article" date="2000" name="Genome Res.">
        <title>Normalization and subtraction of cap-trapper-selected cDNAs to prepare full-length cDNA libraries for rapid discovery of new genes.</title>
        <authorList>
            <person name="Carninci P."/>
            <person name="Shibata Y."/>
            <person name="Hayatsu N."/>
            <person name="Sugahara Y."/>
            <person name="Shibata K."/>
            <person name="Itoh M."/>
            <person name="Konno H."/>
            <person name="Okazaki Y."/>
            <person name="Muramatsu M."/>
            <person name="Hayashizaki Y."/>
        </authorList>
    </citation>
    <scope>NUCLEOTIDE SEQUENCE</scope>
    <source>
        <strain evidence="2">C57BL/6J</strain>
        <tissue evidence="2">Adipose</tissue>
    </source>
</reference>
<feature type="non-terminal residue" evidence="2">
    <location>
        <position position="1"/>
    </location>
</feature>
<gene>
    <name evidence="3" type="primary">Dyrk1a</name>
    <name evidence="3" type="synonym">Gm10783</name>
</gene>
<name>Q3USJ7_MOUSE</name>
<reference evidence="2" key="5">
    <citation type="journal article" date="2002" name="Nature">
        <title>Analysis of the mouse transcriptome based on functional annotation of 60,770 full-length cDNAs.</title>
        <authorList>
            <consortium name="The FANTOM Consortium and the RIKEN Genome Exploration Research Group Phase I and II Team"/>
        </authorList>
    </citation>
    <scope>NUCLEOTIDE SEQUENCE</scope>
    <source>
        <strain evidence="2">C57BL/6J</strain>
        <tissue evidence="2">Adipose</tissue>
    </source>
</reference>
<organism evidence="2">
    <name type="scientific">Mus musculus</name>
    <name type="common">Mouse</name>
    <dbReference type="NCBI Taxonomy" id="10090"/>
    <lineage>
        <taxon>Eukaryota</taxon>
        <taxon>Metazoa</taxon>
        <taxon>Chordata</taxon>
        <taxon>Craniata</taxon>
        <taxon>Vertebrata</taxon>
        <taxon>Euteleostomi</taxon>
        <taxon>Mammalia</taxon>
        <taxon>Eutheria</taxon>
        <taxon>Euarchontoglires</taxon>
        <taxon>Glires</taxon>
        <taxon>Rodentia</taxon>
        <taxon>Myomorpha</taxon>
        <taxon>Muroidea</taxon>
        <taxon>Muridae</taxon>
        <taxon>Murinae</taxon>
        <taxon>Mus</taxon>
        <taxon>Mus</taxon>
    </lineage>
</organism>
<reference evidence="2" key="6">
    <citation type="submission" date="2004-03" db="EMBL/GenBank/DDBJ databases">
        <authorList>
            <person name="Arakawa T."/>
            <person name="Carninci P."/>
            <person name="Fukuda S."/>
            <person name="Hashizume W."/>
            <person name="Hayashida K."/>
            <person name="Hori F."/>
            <person name="Iida J."/>
            <person name="Imamura K."/>
            <person name="Imotani K."/>
            <person name="Itoh M."/>
            <person name="Kanagawa S."/>
            <person name="Kawai J."/>
            <person name="Kojima M."/>
            <person name="Konno H."/>
            <person name="Murata M."/>
            <person name="Nakamura M."/>
            <person name="Ninomiya N."/>
            <person name="Nishiyori H."/>
            <person name="Nomura K."/>
            <person name="Ohno M."/>
            <person name="Sakazume N."/>
            <person name="Sano H."/>
            <person name="Sasaki D."/>
            <person name="Shibata K."/>
            <person name="Shiraki T."/>
            <person name="Tagami M."/>
            <person name="Tagami Y."/>
            <person name="Waki K."/>
            <person name="Watahiki A."/>
            <person name="Muramatsu M."/>
            <person name="Hayashizaki Y."/>
        </authorList>
    </citation>
    <scope>NUCLEOTIDE SEQUENCE</scope>
    <source>
        <strain evidence="2">C57BL/6J</strain>
        <tissue evidence="2">Adipose</tissue>
    </source>
</reference>
<evidence type="ECO:0000313" key="3">
    <source>
        <dbReference type="MGI" id="MGI:1330299"/>
    </source>
</evidence>
<feature type="compositionally biased region" description="Low complexity" evidence="1">
    <location>
        <begin position="71"/>
        <end position="85"/>
    </location>
</feature>
<dbReference type="MGI" id="MGI:1330299">
    <property type="gene designation" value="Dyrk1a"/>
</dbReference>
<feature type="compositionally biased region" description="Basic and acidic residues" evidence="1">
    <location>
        <begin position="156"/>
        <end position="171"/>
    </location>
</feature>
<sequence>ARASVRAVSVRECLCGIGGGRSGLSWRSRRRRRRRSGPGAARCAASERAPFCEIYKNPRREEAAGSGRHSAPGLAAAAALRTGPGRAPPPTLGGPGTAVFAGEGLSPASPAAGAAGPASPTDPEPARLRRGAGTPGAERGGRGGAGCGGRGGSAARELEAETHRRERRERPAIVPCYSFAAGLFPPFPHPIRMI</sequence>